<comment type="caution">
    <text evidence="1">The sequence shown here is derived from an EMBL/GenBank/DDBJ whole genome shotgun (WGS) entry which is preliminary data.</text>
</comment>
<dbReference type="AlphaFoldDB" id="A0A835B3X3"/>
<keyword evidence="2" id="KW-1185">Reference proteome</keyword>
<gene>
    <name evidence="1" type="ORF">HU200_049818</name>
</gene>
<evidence type="ECO:0000313" key="2">
    <source>
        <dbReference type="Proteomes" id="UP000636709"/>
    </source>
</evidence>
<evidence type="ECO:0000313" key="1">
    <source>
        <dbReference type="EMBL" id="KAF8671998.1"/>
    </source>
</evidence>
<dbReference type="Proteomes" id="UP000636709">
    <property type="component" value="Unassembled WGS sequence"/>
</dbReference>
<name>A0A835B3X3_9POAL</name>
<protein>
    <submittedName>
        <fullName evidence="1">Uncharacterized protein</fullName>
    </submittedName>
</protein>
<accession>A0A835B3X3</accession>
<reference evidence="1" key="1">
    <citation type="submission" date="2020-07" db="EMBL/GenBank/DDBJ databases">
        <title>Genome sequence and genetic diversity analysis of an under-domesticated orphan crop, white fonio (Digitaria exilis).</title>
        <authorList>
            <person name="Bennetzen J.L."/>
            <person name="Chen S."/>
            <person name="Ma X."/>
            <person name="Wang X."/>
            <person name="Yssel A.E.J."/>
            <person name="Chaluvadi S.R."/>
            <person name="Johnson M."/>
            <person name="Gangashetty P."/>
            <person name="Hamidou F."/>
            <person name="Sanogo M.D."/>
            <person name="Zwaenepoel A."/>
            <person name="Wallace J."/>
            <person name="Van De Peer Y."/>
            <person name="Van Deynze A."/>
        </authorList>
    </citation>
    <scope>NUCLEOTIDE SEQUENCE</scope>
    <source>
        <tissue evidence="1">Leaves</tissue>
    </source>
</reference>
<sequence>MPPSPPLPPRSPFIVKA</sequence>
<proteinExistence type="predicted"/>
<dbReference type="EMBL" id="JACEFO010002229">
    <property type="protein sequence ID" value="KAF8671998.1"/>
    <property type="molecule type" value="Genomic_DNA"/>
</dbReference>
<organism evidence="1 2">
    <name type="scientific">Digitaria exilis</name>
    <dbReference type="NCBI Taxonomy" id="1010633"/>
    <lineage>
        <taxon>Eukaryota</taxon>
        <taxon>Viridiplantae</taxon>
        <taxon>Streptophyta</taxon>
        <taxon>Embryophyta</taxon>
        <taxon>Tracheophyta</taxon>
        <taxon>Spermatophyta</taxon>
        <taxon>Magnoliopsida</taxon>
        <taxon>Liliopsida</taxon>
        <taxon>Poales</taxon>
        <taxon>Poaceae</taxon>
        <taxon>PACMAD clade</taxon>
        <taxon>Panicoideae</taxon>
        <taxon>Panicodae</taxon>
        <taxon>Paniceae</taxon>
        <taxon>Anthephorinae</taxon>
        <taxon>Digitaria</taxon>
    </lineage>
</organism>